<comment type="function">
    <text evidence="13">Accessory subunit of the mitochondrial membrane respiratory chain NADH dehydrogenase (Complex I), that is believed to be not involved in catalysis. Required for proper complex I assembly. Complex I functions in the transfer of electrons from NADH to the respiratory chain. The immediate electron acceptor for the enzyme is believed to be ubiquinone.</text>
</comment>
<accession>A0AAD9RDF2</accession>
<reference evidence="15" key="1">
    <citation type="submission" date="2021-08" db="EMBL/GenBank/DDBJ databases">
        <authorList>
            <person name="Misof B."/>
            <person name="Oliver O."/>
            <person name="Podsiadlowski L."/>
            <person name="Donath A."/>
            <person name="Peters R."/>
            <person name="Mayer C."/>
            <person name="Rust J."/>
            <person name="Gunkel S."/>
            <person name="Lesny P."/>
            <person name="Martin S."/>
            <person name="Oeyen J.P."/>
            <person name="Petersen M."/>
            <person name="Panagiotis P."/>
            <person name="Wilbrandt J."/>
            <person name="Tanja T."/>
        </authorList>
    </citation>
    <scope>NUCLEOTIDE SEQUENCE</scope>
    <source>
        <strain evidence="15">GBR_01_08_01A</strain>
        <tissue evidence="15">Thorax + abdomen</tissue>
    </source>
</reference>
<dbReference type="EMBL" id="JAIFRP010004402">
    <property type="protein sequence ID" value="KAK2576981.1"/>
    <property type="molecule type" value="Genomic_DNA"/>
</dbReference>
<evidence type="ECO:0000256" key="10">
    <source>
        <dbReference type="ARBA" id="ARBA00023136"/>
    </source>
</evidence>
<comment type="subcellular location">
    <subcellularLocation>
        <location evidence="1">Mitochondrion inner membrane</location>
        <topology evidence="1">Peripheral membrane protein</topology>
        <orientation evidence="1">Matrix side</orientation>
    </subcellularLocation>
</comment>
<evidence type="ECO:0000256" key="5">
    <source>
        <dbReference type="ARBA" id="ARBA00022448"/>
    </source>
</evidence>
<dbReference type="InterPro" id="IPR045299">
    <property type="entry name" value="Complex1_LYR_NDUFA6_LYRM6"/>
</dbReference>
<proteinExistence type="inferred from homology"/>
<dbReference type="AlphaFoldDB" id="A0AAD9RDF2"/>
<feature type="domain" description="Complex 1 LYR protein" evidence="14">
    <location>
        <begin position="26"/>
        <end position="85"/>
    </location>
</feature>
<dbReference type="GO" id="GO:0005743">
    <property type="term" value="C:mitochondrial inner membrane"/>
    <property type="evidence" value="ECO:0007669"/>
    <property type="project" value="UniProtKB-SubCell"/>
</dbReference>
<protein>
    <recommendedName>
        <fullName evidence="4">NADH dehydrogenase [ubiquinone] 1 alpha subcomplex subunit 6</fullName>
    </recommendedName>
    <alternativeName>
        <fullName evidence="11">Complex I-B14</fullName>
    </alternativeName>
    <alternativeName>
        <fullName evidence="12">NADH-ubiquinone oxidoreductase B14 subunit</fullName>
    </alternativeName>
</protein>
<dbReference type="PIRSF" id="PIRSF006643">
    <property type="entry name" value="NDUA6"/>
    <property type="match status" value="1"/>
</dbReference>
<name>A0AAD9RDF2_9HYME</name>
<evidence type="ECO:0000256" key="11">
    <source>
        <dbReference type="ARBA" id="ARBA00030213"/>
    </source>
</evidence>
<evidence type="ECO:0000256" key="2">
    <source>
        <dbReference type="ARBA" id="ARBA00009508"/>
    </source>
</evidence>
<keyword evidence="6" id="KW-0679">Respiratory chain</keyword>
<evidence type="ECO:0000256" key="1">
    <source>
        <dbReference type="ARBA" id="ARBA00004443"/>
    </source>
</evidence>
<comment type="caution">
    <text evidence="15">The sequence shown here is derived from an EMBL/GenBank/DDBJ whole genome shotgun (WGS) entry which is preliminary data.</text>
</comment>
<dbReference type="PANTHER" id="PTHR12964">
    <property type="entry name" value="NADH-UBIQUINONE OXIDOREDUCTASE B14 SUBUNIT"/>
    <property type="match status" value="1"/>
</dbReference>
<dbReference type="Pfam" id="PF05347">
    <property type="entry name" value="Complex1_LYR"/>
    <property type="match status" value="1"/>
</dbReference>
<gene>
    <name evidence="15" type="ORF">KPH14_011944</name>
</gene>
<keyword evidence="7" id="KW-0999">Mitochondrion inner membrane</keyword>
<keyword evidence="10" id="KW-0472">Membrane</keyword>
<comment type="similarity">
    <text evidence="2">Belongs to the complex I LYR family.</text>
</comment>
<keyword evidence="8" id="KW-0249">Electron transport</keyword>
<dbReference type="CDD" id="cd20266">
    <property type="entry name" value="Complex1_LYR_NDUFA6_LYRM6"/>
    <property type="match status" value="1"/>
</dbReference>
<dbReference type="PANTHER" id="PTHR12964:SF0">
    <property type="entry name" value="NADH DEHYDROGENASE [UBIQUINONE] 1 ALPHA SUBCOMPLEX SUBUNIT 6"/>
    <property type="match status" value="1"/>
</dbReference>
<keyword evidence="9" id="KW-0496">Mitochondrion</keyword>
<evidence type="ECO:0000259" key="14">
    <source>
        <dbReference type="Pfam" id="PF05347"/>
    </source>
</evidence>
<evidence type="ECO:0000256" key="12">
    <source>
        <dbReference type="ARBA" id="ARBA00032352"/>
    </source>
</evidence>
<evidence type="ECO:0000256" key="13">
    <source>
        <dbReference type="ARBA" id="ARBA00046116"/>
    </source>
</evidence>
<evidence type="ECO:0000256" key="6">
    <source>
        <dbReference type="ARBA" id="ARBA00022660"/>
    </source>
</evidence>
<dbReference type="InterPro" id="IPR008011">
    <property type="entry name" value="Complex1_LYR_dom"/>
</dbReference>
<evidence type="ECO:0000313" key="16">
    <source>
        <dbReference type="Proteomes" id="UP001258017"/>
    </source>
</evidence>
<dbReference type="Proteomes" id="UP001258017">
    <property type="component" value="Unassembled WGS sequence"/>
</dbReference>
<keyword evidence="5" id="KW-0813">Transport</keyword>
<sequence length="123" mass="14476">MASSSVAQFARQVRPILSTDHAQARRRVLALYKAWVREAPFIVMDYNIPYSRKQCLEKIRSEFMKHKHVTDLRVIDLLVLKGHMEFMEIINMWKPVGNLLFHFKDTHNPKPKDFLGKFLAGHE</sequence>
<dbReference type="InterPro" id="IPR016488">
    <property type="entry name" value="NADH_Ub_cplx-1_asu_su-6"/>
</dbReference>
<evidence type="ECO:0000256" key="9">
    <source>
        <dbReference type="ARBA" id="ARBA00023128"/>
    </source>
</evidence>
<evidence type="ECO:0000256" key="7">
    <source>
        <dbReference type="ARBA" id="ARBA00022792"/>
    </source>
</evidence>
<reference evidence="15" key="2">
    <citation type="journal article" date="2023" name="Commun. Biol.">
        <title>Intrasexual cuticular hydrocarbon dimorphism in a wasp sheds light on hydrocarbon biosynthesis genes in Hymenoptera.</title>
        <authorList>
            <person name="Moris V.C."/>
            <person name="Podsiadlowski L."/>
            <person name="Martin S."/>
            <person name="Oeyen J.P."/>
            <person name="Donath A."/>
            <person name="Petersen M."/>
            <person name="Wilbrandt J."/>
            <person name="Misof B."/>
            <person name="Liedtke D."/>
            <person name="Thamm M."/>
            <person name="Scheiner R."/>
            <person name="Schmitt T."/>
            <person name="Niehuis O."/>
        </authorList>
    </citation>
    <scope>NUCLEOTIDE SEQUENCE</scope>
    <source>
        <strain evidence="15">GBR_01_08_01A</strain>
    </source>
</reference>
<evidence type="ECO:0000256" key="8">
    <source>
        <dbReference type="ARBA" id="ARBA00022982"/>
    </source>
</evidence>
<comment type="subunit">
    <text evidence="3">Mammalian complex I is composed of 45 different subunits.</text>
</comment>
<keyword evidence="16" id="KW-1185">Reference proteome</keyword>
<dbReference type="GO" id="GO:0045271">
    <property type="term" value="C:respiratory chain complex I"/>
    <property type="evidence" value="ECO:0007669"/>
    <property type="project" value="InterPro"/>
</dbReference>
<evidence type="ECO:0000256" key="3">
    <source>
        <dbReference type="ARBA" id="ARBA00011790"/>
    </source>
</evidence>
<dbReference type="GO" id="GO:0006979">
    <property type="term" value="P:response to oxidative stress"/>
    <property type="evidence" value="ECO:0007669"/>
    <property type="project" value="TreeGrafter"/>
</dbReference>
<organism evidence="15 16">
    <name type="scientific">Odynerus spinipes</name>
    <dbReference type="NCBI Taxonomy" id="1348599"/>
    <lineage>
        <taxon>Eukaryota</taxon>
        <taxon>Metazoa</taxon>
        <taxon>Ecdysozoa</taxon>
        <taxon>Arthropoda</taxon>
        <taxon>Hexapoda</taxon>
        <taxon>Insecta</taxon>
        <taxon>Pterygota</taxon>
        <taxon>Neoptera</taxon>
        <taxon>Endopterygota</taxon>
        <taxon>Hymenoptera</taxon>
        <taxon>Apocrita</taxon>
        <taxon>Aculeata</taxon>
        <taxon>Vespoidea</taxon>
        <taxon>Vespidae</taxon>
        <taxon>Eumeninae</taxon>
        <taxon>Odynerus</taxon>
    </lineage>
</organism>
<evidence type="ECO:0000256" key="4">
    <source>
        <dbReference type="ARBA" id="ARBA00016386"/>
    </source>
</evidence>
<evidence type="ECO:0000313" key="15">
    <source>
        <dbReference type="EMBL" id="KAK2576981.1"/>
    </source>
</evidence>